<proteinExistence type="predicted"/>
<protein>
    <submittedName>
        <fullName evidence="2">Uncharacterized protein</fullName>
    </submittedName>
</protein>
<sequence length="44" mass="4612">MRTTLITLQVLAISLFAVLGAQGSTHDRPACPVSAAAADRNCDR</sequence>
<evidence type="ECO:0000313" key="2">
    <source>
        <dbReference type="EMBL" id="SMC14141.1"/>
    </source>
</evidence>
<dbReference type="Proteomes" id="UP000193224">
    <property type="component" value="Unassembled WGS sequence"/>
</dbReference>
<dbReference type="RefSeq" id="WP_263286578.1">
    <property type="nucleotide sequence ID" value="NZ_FWXB01000021.1"/>
</dbReference>
<dbReference type="AlphaFoldDB" id="A0A1X7BWW6"/>
<organism evidence="2 3">
    <name type="scientific">Roseovarius aestuarii</name>
    <dbReference type="NCBI Taxonomy" id="475083"/>
    <lineage>
        <taxon>Bacteria</taxon>
        <taxon>Pseudomonadati</taxon>
        <taxon>Pseudomonadota</taxon>
        <taxon>Alphaproteobacteria</taxon>
        <taxon>Rhodobacterales</taxon>
        <taxon>Roseobacteraceae</taxon>
        <taxon>Roseovarius</taxon>
    </lineage>
</organism>
<gene>
    <name evidence="2" type="ORF">ROA7745_04006</name>
</gene>
<keyword evidence="1" id="KW-0732">Signal</keyword>
<evidence type="ECO:0000256" key="1">
    <source>
        <dbReference type="SAM" id="SignalP"/>
    </source>
</evidence>
<evidence type="ECO:0000313" key="3">
    <source>
        <dbReference type="Proteomes" id="UP000193224"/>
    </source>
</evidence>
<reference evidence="2 3" key="1">
    <citation type="submission" date="2017-03" db="EMBL/GenBank/DDBJ databases">
        <authorList>
            <person name="Afonso C.L."/>
            <person name="Miller P.J."/>
            <person name="Scott M.A."/>
            <person name="Spackman E."/>
            <person name="Goraichik I."/>
            <person name="Dimitrov K.M."/>
            <person name="Suarez D.L."/>
            <person name="Swayne D.E."/>
        </authorList>
    </citation>
    <scope>NUCLEOTIDE SEQUENCE [LARGE SCALE GENOMIC DNA]</scope>
    <source>
        <strain evidence="2 3">CECT 7745</strain>
    </source>
</reference>
<name>A0A1X7BWW6_9RHOB</name>
<keyword evidence="3" id="KW-1185">Reference proteome</keyword>
<feature type="chain" id="PRO_5012372037" evidence="1">
    <location>
        <begin position="24"/>
        <end position="44"/>
    </location>
</feature>
<accession>A0A1X7BWW6</accession>
<feature type="signal peptide" evidence="1">
    <location>
        <begin position="1"/>
        <end position="23"/>
    </location>
</feature>
<dbReference type="EMBL" id="FWXB01000021">
    <property type="protein sequence ID" value="SMC14141.1"/>
    <property type="molecule type" value="Genomic_DNA"/>
</dbReference>